<protein>
    <submittedName>
        <fullName evidence="3">Acyl-Coenzyme A oxidase</fullName>
    </submittedName>
</protein>
<dbReference type="AlphaFoldDB" id="A0A9P6PKP3"/>
<keyword evidence="4" id="KW-1185">Reference proteome</keyword>
<comment type="caution">
    <text evidence="3">The sequence shown here is derived from an EMBL/GenBank/DDBJ whole genome shotgun (WGS) entry which is preliminary data.</text>
</comment>
<dbReference type="Pfam" id="PF02770">
    <property type="entry name" value="Acyl-CoA_dh_M"/>
    <property type="match status" value="1"/>
</dbReference>
<proteinExistence type="predicted"/>
<dbReference type="Pfam" id="PF14749">
    <property type="entry name" value="Acyl-CoA_ox_N"/>
    <property type="match status" value="1"/>
</dbReference>
<dbReference type="Gene3D" id="2.40.110.10">
    <property type="entry name" value="Butyryl-CoA Dehydrogenase, subunit A, domain 2"/>
    <property type="match status" value="1"/>
</dbReference>
<gene>
    <name evidence="3" type="primary">ACOX3_2</name>
    <name evidence="3" type="ORF">BG011_000923</name>
</gene>
<dbReference type="PANTHER" id="PTHR10909">
    <property type="entry name" value="ELECTRON TRANSPORT OXIDOREDUCTASE"/>
    <property type="match status" value="1"/>
</dbReference>
<dbReference type="GO" id="GO:0003997">
    <property type="term" value="F:acyl-CoA oxidase activity"/>
    <property type="evidence" value="ECO:0007669"/>
    <property type="project" value="InterPro"/>
</dbReference>
<dbReference type="InterPro" id="IPR009100">
    <property type="entry name" value="AcylCoA_DH/oxidase_NM_dom_sf"/>
</dbReference>
<dbReference type="Proteomes" id="UP000726737">
    <property type="component" value="Unassembled WGS sequence"/>
</dbReference>
<dbReference type="SUPFAM" id="SSF56645">
    <property type="entry name" value="Acyl-CoA dehydrogenase NM domain-like"/>
    <property type="match status" value="1"/>
</dbReference>
<dbReference type="GO" id="GO:0055088">
    <property type="term" value="P:lipid homeostasis"/>
    <property type="evidence" value="ECO:0007669"/>
    <property type="project" value="TreeGrafter"/>
</dbReference>
<dbReference type="EMBL" id="JAAAJA010001216">
    <property type="protein sequence ID" value="KAG0247784.1"/>
    <property type="molecule type" value="Genomic_DNA"/>
</dbReference>
<dbReference type="GO" id="GO:0033540">
    <property type="term" value="P:fatty acid beta-oxidation using acyl-CoA oxidase"/>
    <property type="evidence" value="ECO:0007669"/>
    <property type="project" value="TreeGrafter"/>
</dbReference>
<feature type="domain" description="Acyl-CoA oxidase/dehydrogenase middle" evidence="1">
    <location>
        <begin position="174"/>
        <end position="282"/>
    </location>
</feature>
<dbReference type="InterPro" id="IPR029320">
    <property type="entry name" value="Acyl-CoA_ox_N"/>
</dbReference>
<reference evidence="3" key="1">
    <citation type="journal article" date="2020" name="Fungal Divers.">
        <title>Resolving the Mortierellaceae phylogeny through synthesis of multi-gene phylogenetics and phylogenomics.</title>
        <authorList>
            <person name="Vandepol N."/>
            <person name="Liber J."/>
            <person name="Desiro A."/>
            <person name="Na H."/>
            <person name="Kennedy M."/>
            <person name="Barry K."/>
            <person name="Grigoriev I.V."/>
            <person name="Miller A.N."/>
            <person name="O'Donnell K."/>
            <person name="Stajich J.E."/>
            <person name="Bonito G."/>
        </authorList>
    </citation>
    <scope>NUCLEOTIDE SEQUENCE</scope>
    <source>
        <strain evidence="3">KOD948</strain>
    </source>
</reference>
<dbReference type="Gene3D" id="1.10.540.10">
    <property type="entry name" value="Acyl-CoA dehydrogenase/oxidase, N-terminal domain"/>
    <property type="match status" value="1"/>
</dbReference>
<sequence length="283" mass="32232">MEHTSKSAVARLAAVQNHLAIQPCFHRYAIHNDKPTGPTDLARERANASFMVDDMSEVLYQGKENVEAMSIAYQMIQRDPDLRLRTGHQYDLTQAQDREQTMRQIVRAVELKKQIKDKRLRQALLSAMCYYSESFTMRMYVHEMLFQQALTLFGSAEQQDKWIDDIVNWRVIGCFAMTELGHSSNLRGLETTSTYDRATNEWVIHSPTLTSTKWWIGMAGETATHTVAICQTLVDGENQGINWFIVPLRNTKTGKLLPGVTCGDIGHKSSRQGLDNGWIQFTS</sequence>
<dbReference type="InterPro" id="IPR006091">
    <property type="entry name" value="Acyl-CoA_Oxase/DH_mid-dom"/>
</dbReference>
<dbReference type="InterPro" id="IPR012258">
    <property type="entry name" value="Acyl-CoA_oxidase"/>
</dbReference>
<feature type="non-terminal residue" evidence="3">
    <location>
        <position position="283"/>
    </location>
</feature>
<organism evidence="3 4">
    <name type="scientific">Mortierella polycephala</name>
    <dbReference type="NCBI Taxonomy" id="41804"/>
    <lineage>
        <taxon>Eukaryota</taxon>
        <taxon>Fungi</taxon>
        <taxon>Fungi incertae sedis</taxon>
        <taxon>Mucoromycota</taxon>
        <taxon>Mortierellomycotina</taxon>
        <taxon>Mortierellomycetes</taxon>
        <taxon>Mortierellales</taxon>
        <taxon>Mortierellaceae</taxon>
        <taxon>Mortierella</taxon>
    </lineage>
</organism>
<accession>A0A9P6PKP3</accession>
<evidence type="ECO:0000259" key="1">
    <source>
        <dbReference type="Pfam" id="PF02770"/>
    </source>
</evidence>
<evidence type="ECO:0000313" key="4">
    <source>
        <dbReference type="Proteomes" id="UP000726737"/>
    </source>
</evidence>
<feature type="domain" description="Acyl-coenzyme A oxidase N-terminal" evidence="2">
    <location>
        <begin position="52"/>
        <end position="172"/>
    </location>
</feature>
<dbReference type="GO" id="GO:0071949">
    <property type="term" value="F:FAD binding"/>
    <property type="evidence" value="ECO:0007669"/>
    <property type="project" value="InterPro"/>
</dbReference>
<evidence type="ECO:0000313" key="3">
    <source>
        <dbReference type="EMBL" id="KAG0247784.1"/>
    </source>
</evidence>
<dbReference type="OrthoDB" id="538336at2759"/>
<dbReference type="InterPro" id="IPR037069">
    <property type="entry name" value="AcylCoA_DH/ox_N_sf"/>
</dbReference>
<dbReference type="GO" id="GO:0005777">
    <property type="term" value="C:peroxisome"/>
    <property type="evidence" value="ECO:0007669"/>
    <property type="project" value="InterPro"/>
</dbReference>
<evidence type="ECO:0000259" key="2">
    <source>
        <dbReference type="Pfam" id="PF14749"/>
    </source>
</evidence>
<name>A0A9P6PKP3_9FUNG</name>
<dbReference type="GO" id="GO:0005504">
    <property type="term" value="F:fatty acid binding"/>
    <property type="evidence" value="ECO:0007669"/>
    <property type="project" value="TreeGrafter"/>
</dbReference>
<dbReference type="InterPro" id="IPR046373">
    <property type="entry name" value="Acyl-CoA_Oxase/DH_mid-dom_sf"/>
</dbReference>